<dbReference type="Proteomes" id="UP000054485">
    <property type="component" value="Unassembled WGS sequence"/>
</dbReference>
<reference evidence="1 2" key="1">
    <citation type="submission" date="2014-04" db="EMBL/GenBank/DDBJ databases">
        <authorList>
            <consortium name="DOE Joint Genome Institute"/>
            <person name="Kuo A."/>
            <person name="Ruytinx J."/>
            <person name="Rineau F."/>
            <person name="Colpaert J."/>
            <person name="Kohler A."/>
            <person name="Nagy L.G."/>
            <person name="Floudas D."/>
            <person name="Copeland A."/>
            <person name="Barry K.W."/>
            <person name="Cichocki N."/>
            <person name="Veneault-Fourrey C."/>
            <person name="LaButti K."/>
            <person name="Lindquist E.A."/>
            <person name="Lipzen A."/>
            <person name="Lundell T."/>
            <person name="Morin E."/>
            <person name="Murat C."/>
            <person name="Sun H."/>
            <person name="Tunlid A."/>
            <person name="Henrissat B."/>
            <person name="Grigoriev I.V."/>
            <person name="Hibbett D.S."/>
            <person name="Martin F."/>
            <person name="Nordberg H.P."/>
            <person name="Cantor M.N."/>
            <person name="Hua S.X."/>
        </authorList>
    </citation>
    <scope>NUCLEOTIDE SEQUENCE [LARGE SCALE GENOMIC DNA]</scope>
    <source>
        <strain evidence="1 2">UH-Slu-Lm8-n1</strain>
    </source>
</reference>
<reference evidence="2" key="2">
    <citation type="submission" date="2015-01" db="EMBL/GenBank/DDBJ databases">
        <title>Evolutionary Origins and Diversification of the Mycorrhizal Mutualists.</title>
        <authorList>
            <consortium name="DOE Joint Genome Institute"/>
            <consortium name="Mycorrhizal Genomics Consortium"/>
            <person name="Kohler A."/>
            <person name="Kuo A."/>
            <person name="Nagy L.G."/>
            <person name="Floudas D."/>
            <person name="Copeland A."/>
            <person name="Barry K.W."/>
            <person name="Cichocki N."/>
            <person name="Veneault-Fourrey C."/>
            <person name="LaButti K."/>
            <person name="Lindquist E.A."/>
            <person name="Lipzen A."/>
            <person name="Lundell T."/>
            <person name="Morin E."/>
            <person name="Murat C."/>
            <person name="Riley R."/>
            <person name="Ohm R."/>
            <person name="Sun H."/>
            <person name="Tunlid A."/>
            <person name="Henrissat B."/>
            <person name="Grigoriev I.V."/>
            <person name="Hibbett D.S."/>
            <person name="Martin F."/>
        </authorList>
    </citation>
    <scope>NUCLEOTIDE SEQUENCE [LARGE SCALE GENOMIC DNA]</scope>
    <source>
        <strain evidence="2">UH-Slu-Lm8-n1</strain>
    </source>
</reference>
<gene>
    <name evidence="1" type="ORF">CY34DRAFT_44831</name>
</gene>
<feature type="non-terminal residue" evidence="1">
    <location>
        <position position="1"/>
    </location>
</feature>
<name>A0A0D0B0V2_9AGAM</name>
<dbReference type="EMBL" id="KN835436">
    <property type="protein sequence ID" value="KIK37678.1"/>
    <property type="molecule type" value="Genomic_DNA"/>
</dbReference>
<evidence type="ECO:0000313" key="2">
    <source>
        <dbReference type="Proteomes" id="UP000054485"/>
    </source>
</evidence>
<organism evidence="1 2">
    <name type="scientific">Suillus luteus UH-Slu-Lm8-n1</name>
    <dbReference type="NCBI Taxonomy" id="930992"/>
    <lineage>
        <taxon>Eukaryota</taxon>
        <taxon>Fungi</taxon>
        <taxon>Dikarya</taxon>
        <taxon>Basidiomycota</taxon>
        <taxon>Agaricomycotina</taxon>
        <taxon>Agaricomycetes</taxon>
        <taxon>Agaricomycetidae</taxon>
        <taxon>Boletales</taxon>
        <taxon>Suillineae</taxon>
        <taxon>Suillaceae</taxon>
        <taxon>Suillus</taxon>
    </lineage>
</organism>
<keyword evidence="2" id="KW-1185">Reference proteome</keyword>
<accession>A0A0D0B0V2</accession>
<sequence length="70" mass="8053">ITYNILIFPIAEMKKDDPKKRKGTNPYLKHSPSEPFDTFKAQVLQKINEQTKSENISYSSSKATFPLVHL</sequence>
<dbReference type="OrthoDB" id="2685032at2759"/>
<feature type="non-terminal residue" evidence="1">
    <location>
        <position position="70"/>
    </location>
</feature>
<dbReference type="InParanoid" id="A0A0D0B0V2"/>
<dbReference type="HOGENOM" id="CLU_2764965_0_0_1"/>
<proteinExistence type="predicted"/>
<protein>
    <submittedName>
        <fullName evidence="1">Uncharacterized protein</fullName>
    </submittedName>
</protein>
<dbReference type="AlphaFoldDB" id="A0A0D0B0V2"/>
<evidence type="ECO:0000313" key="1">
    <source>
        <dbReference type="EMBL" id="KIK37678.1"/>
    </source>
</evidence>